<dbReference type="OrthoDB" id="1063845at2759"/>
<accession>A0A5S9Y3D1</accession>
<proteinExistence type="predicted"/>
<evidence type="ECO:0000259" key="1">
    <source>
        <dbReference type="PROSITE" id="PS50053"/>
    </source>
</evidence>
<dbReference type="EMBL" id="CACSHJ010000096">
    <property type="protein sequence ID" value="CAA0401567.1"/>
    <property type="molecule type" value="Genomic_DNA"/>
</dbReference>
<gene>
    <name evidence="2" type="ORF">C24_LOCUS21617</name>
</gene>
<reference evidence="2 3" key="1">
    <citation type="submission" date="2019-12" db="EMBL/GenBank/DDBJ databases">
        <authorList>
            <person name="Jiao W.-B."/>
            <person name="Schneeberger K."/>
        </authorList>
    </citation>
    <scope>NUCLEOTIDE SEQUENCE [LARGE SCALE GENOMIC DNA]</scope>
    <source>
        <strain evidence="3">cv. C24</strain>
    </source>
</reference>
<dbReference type="PROSITE" id="PS50053">
    <property type="entry name" value="UBIQUITIN_2"/>
    <property type="match status" value="1"/>
</dbReference>
<evidence type="ECO:0000313" key="3">
    <source>
        <dbReference type="Proteomes" id="UP000434276"/>
    </source>
</evidence>
<dbReference type="InterPro" id="IPR029071">
    <property type="entry name" value="Ubiquitin-like_domsf"/>
</dbReference>
<dbReference type="InterPro" id="IPR000626">
    <property type="entry name" value="Ubiquitin-like_dom"/>
</dbReference>
<dbReference type="SUPFAM" id="SSF54236">
    <property type="entry name" value="Ubiquitin-like"/>
    <property type="match status" value="1"/>
</dbReference>
<dbReference type="ExpressionAtlas" id="A0A5S9Y3D1">
    <property type="expression patterns" value="baseline and differential"/>
</dbReference>
<sequence>MQVFIIDEDGKKYCVEVEKTTTIADMKTKIYDATGMENAYQYLEHRGKIVLEVHGGTTMDDYKIKACDIFQSYAWWVIRPIF</sequence>
<dbReference type="Pfam" id="PF00240">
    <property type="entry name" value="ubiquitin"/>
    <property type="match status" value="1"/>
</dbReference>
<dbReference type="Proteomes" id="UP000434276">
    <property type="component" value="Unassembled WGS sequence"/>
</dbReference>
<feature type="domain" description="Ubiquitin-like" evidence="1">
    <location>
        <begin position="1"/>
        <end position="65"/>
    </location>
</feature>
<dbReference type="Gene3D" id="3.10.20.90">
    <property type="entry name" value="Phosphatidylinositol 3-kinase Catalytic Subunit, Chain A, domain 1"/>
    <property type="match status" value="1"/>
</dbReference>
<protein>
    <recommendedName>
        <fullName evidence="1">Ubiquitin-like domain-containing protein</fullName>
    </recommendedName>
</protein>
<organism evidence="2 3">
    <name type="scientific">Arabidopsis thaliana</name>
    <name type="common">Mouse-ear cress</name>
    <dbReference type="NCBI Taxonomy" id="3702"/>
    <lineage>
        <taxon>Eukaryota</taxon>
        <taxon>Viridiplantae</taxon>
        <taxon>Streptophyta</taxon>
        <taxon>Embryophyta</taxon>
        <taxon>Tracheophyta</taxon>
        <taxon>Spermatophyta</taxon>
        <taxon>Magnoliopsida</taxon>
        <taxon>eudicotyledons</taxon>
        <taxon>Gunneridae</taxon>
        <taxon>Pentapetalae</taxon>
        <taxon>rosids</taxon>
        <taxon>malvids</taxon>
        <taxon>Brassicales</taxon>
        <taxon>Brassicaceae</taxon>
        <taxon>Camelineae</taxon>
        <taxon>Arabidopsis</taxon>
    </lineage>
</organism>
<dbReference type="AlphaFoldDB" id="A0A5S9Y3D1"/>
<evidence type="ECO:0000313" key="2">
    <source>
        <dbReference type="EMBL" id="CAA0401567.1"/>
    </source>
</evidence>
<dbReference type="FunFam" id="3.10.20.90:FF:000496">
    <property type="entry name" value="Ubiquitin family protein"/>
    <property type="match status" value="1"/>
</dbReference>
<dbReference type="CDD" id="cd17039">
    <property type="entry name" value="Ubl_ubiquitin_like"/>
    <property type="match status" value="1"/>
</dbReference>
<name>A0A5S9Y3D1_ARATH</name>